<gene>
    <name evidence="3" type="ORF">PG993_013010</name>
</gene>
<keyword evidence="2" id="KW-1133">Transmembrane helix</keyword>
<keyword evidence="4" id="KW-1185">Reference proteome</keyword>
<evidence type="ECO:0000313" key="3">
    <source>
        <dbReference type="EMBL" id="KAK8022243.1"/>
    </source>
</evidence>
<dbReference type="Proteomes" id="UP001444661">
    <property type="component" value="Unassembled WGS sequence"/>
</dbReference>
<feature type="region of interest" description="Disordered" evidence="1">
    <location>
        <begin position="102"/>
        <end position="164"/>
    </location>
</feature>
<sequence length="220" mass="23434">MTGITLINGSSYQATPCSTPHFPSSGHHYAKTNDRAASTFVTSVKHSLDYGIVPNTFQYPAAGPKEPSLGLKPGFNAPSARILQVSTSTVIANNNNDRAHRLGAKNQKDAVPPATAAAGDEPPQLDSSPISQYSLPSRFPSPPRQRERQGQQQGQGQQQQQQQQQTTGIPEGLLIAIIVAVCIIALLVATCCWFAFISGSITFNLLSSRPRNVGNLGQGN</sequence>
<feature type="transmembrane region" description="Helical" evidence="2">
    <location>
        <begin position="173"/>
        <end position="206"/>
    </location>
</feature>
<feature type="compositionally biased region" description="Polar residues" evidence="1">
    <location>
        <begin position="125"/>
        <end position="135"/>
    </location>
</feature>
<evidence type="ECO:0000256" key="1">
    <source>
        <dbReference type="SAM" id="MobiDB-lite"/>
    </source>
</evidence>
<organism evidence="3 4">
    <name type="scientific">Apiospora rasikravindrae</name>
    <dbReference type="NCBI Taxonomy" id="990691"/>
    <lineage>
        <taxon>Eukaryota</taxon>
        <taxon>Fungi</taxon>
        <taxon>Dikarya</taxon>
        <taxon>Ascomycota</taxon>
        <taxon>Pezizomycotina</taxon>
        <taxon>Sordariomycetes</taxon>
        <taxon>Xylariomycetidae</taxon>
        <taxon>Amphisphaeriales</taxon>
        <taxon>Apiosporaceae</taxon>
        <taxon>Apiospora</taxon>
    </lineage>
</organism>
<accession>A0ABR1RWK4</accession>
<comment type="caution">
    <text evidence="3">The sequence shown here is derived from an EMBL/GenBank/DDBJ whole genome shotgun (WGS) entry which is preliminary data.</text>
</comment>
<keyword evidence="2" id="KW-0812">Transmembrane</keyword>
<evidence type="ECO:0000256" key="2">
    <source>
        <dbReference type="SAM" id="Phobius"/>
    </source>
</evidence>
<keyword evidence="2" id="KW-0472">Membrane</keyword>
<dbReference type="EMBL" id="JAQQWK010000012">
    <property type="protein sequence ID" value="KAK8022243.1"/>
    <property type="molecule type" value="Genomic_DNA"/>
</dbReference>
<evidence type="ECO:0000313" key="4">
    <source>
        <dbReference type="Proteomes" id="UP001444661"/>
    </source>
</evidence>
<protein>
    <submittedName>
        <fullName evidence="3">Uncharacterized protein</fullName>
    </submittedName>
</protein>
<proteinExistence type="predicted"/>
<feature type="compositionally biased region" description="Low complexity" evidence="1">
    <location>
        <begin position="150"/>
        <end position="164"/>
    </location>
</feature>
<reference evidence="3 4" key="1">
    <citation type="submission" date="2023-01" db="EMBL/GenBank/DDBJ databases">
        <title>Analysis of 21 Apiospora genomes using comparative genomics revels a genus with tremendous synthesis potential of carbohydrate active enzymes and secondary metabolites.</title>
        <authorList>
            <person name="Sorensen T."/>
        </authorList>
    </citation>
    <scope>NUCLEOTIDE SEQUENCE [LARGE SCALE GENOMIC DNA]</scope>
    <source>
        <strain evidence="3 4">CBS 33761</strain>
    </source>
</reference>
<name>A0ABR1RWK4_9PEZI</name>